<keyword evidence="4" id="KW-1185">Reference proteome</keyword>
<dbReference type="EMBL" id="MWML01000781">
    <property type="protein sequence ID" value="TCG02754.1"/>
    <property type="molecule type" value="Genomic_DNA"/>
</dbReference>
<comment type="caution">
    <text evidence="3">The sequence shown here is derived from an EMBL/GenBank/DDBJ whole genome shotgun (WGS) entry which is preliminary data.</text>
</comment>
<dbReference type="AlphaFoldDB" id="A0A4R0WYX1"/>
<feature type="region of interest" description="Disordered" evidence="1">
    <location>
        <begin position="99"/>
        <end position="130"/>
    </location>
</feature>
<dbReference type="GO" id="GO:0016787">
    <property type="term" value="F:hydrolase activity"/>
    <property type="evidence" value="ECO:0007669"/>
    <property type="project" value="UniProtKB-KW"/>
</dbReference>
<name>A0A4R0WYX1_9BURK</name>
<accession>A0A4R0WYX1</accession>
<feature type="domain" description="Peptidase M20 dimerisation" evidence="2">
    <location>
        <begin position="10"/>
        <end position="62"/>
    </location>
</feature>
<proteinExistence type="predicted"/>
<evidence type="ECO:0000256" key="1">
    <source>
        <dbReference type="SAM" id="MobiDB-lite"/>
    </source>
</evidence>
<sequence length="130" mass="14606">MSFRRSGPFDKDFDVPYTTAQTGLVRGGVALNTVPSECEFDFEIRDLPGTDVRHLVRVIEAYGADLEAQMKAVFDGASVHSPAWGRLPHFPKWRRLRSSSWPGHSRTMQSAARSPTARKRATSQVRAYLQ</sequence>
<evidence type="ECO:0000259" key="2">
    <source>
        <dbReference type="Pfam" id="PF07687"/>
    </source>
</evidence>
<protein>
    <recommendedName>
        <fullName evidence="2">Peptidase M20 dimerisation domain-containing protein</fullName>
    </recommendedName>
</protein>
<feature type="compositionally biased region" description="Polar residues" evidence="1">
    <location>
        <begin position="99"/>
        <end position="113"/>
    </location>
</feature>
<organism evidence="3 4">
    <name type="scientific">Paraburkholderia steynii</name>
    <dbReference type="NCBI Taxonomy" id="1245441"/>
    <lineage>
        <taxon>Bacteria</taxon>
        <taxon>Pseudomonadati</taxon>
        <taxon>Pseudomonadota</taxon>
        <taxon>Betaproteobacteria</taxon>
        <taxon>Burkholderiales</taxon>
        <taxon>Burkholderiaceae</taxon>
        <taxon>Paraburkholderia</taxon>
    </lineage>
</organism>
<reference evidence="3 4" key="1">
    <citation type="submission" date="2017-02" db="EMBL/GenBank/DDBJ databases">
        <title>Paraburkholderia sophoroidis sp. nov. and Paraburkholderia steynii sp. nov. rhizobial symbionts of the fynbos legume Hypocalyptus sophoroides.</title>
        <authorList>
            <person name="Steenkamp E.T."/>
            <person name="Beukes C.W."/>
            <person name="Van Zyl E."/>
            <person name="Avontuur J."/>
            <person name="Chan W.Y."/>
            <person name="Hassen A."/>
            <person name="Palmer M."/>
            <person name="Mthombeni L."/>
            <person name="Phalane F."/>
            <person name="Sereme K."/>
            <person name="Venter S.N."/>
        </authorList>
    </citation>
    <scope>NUCLEOTIDE SEQUENCE [LARGE SCALE GENOMIC DNA]</scope>
    <source>
        <strain evidence="3 4">HC1.1ba</strain>
    </source>
</reference>
<dbReference type="Gene3D" id="3.30.70.360">
    <property type="match status" value="1"/>
</dbReference>
<evidence type="ECO:0000313" key="3">
    <source>
        <dbReference type="EMBL" id="TCG02754.1"/>
    </source>
</evidence>
<dbReference type="Proteomes" id="UP000294200">
    <property type="component" value="Unassembled WGS sequence"/>
</dbReference>
<dbReference type="InterPro" id="IPR011650">
    <property type="entry name" value="Peptidase_M20_dimer"/>
</dbReference>
<gene>
    <name evidence="3" type="ORF">BZM27_53505</name>
</gene>
<evidence type="ECO:0000313" key="4">
    <source>
        <dbReference type="Proteomes" id="UP000294200"/>
    </source>
</evidence>
<dbReference type="SUPFAM" id="SSF55031">
    <property type="entry name" value="Bacterial exopeptidase dimerisation domain"/>
    <property type="match status" value="1"/>
</dbReference>
<dbReference type="Pfam" id="PF07687">
    <property type="entry name" value="M20_dimer"/>
    <property type="match status" value="1"/>
</dbReference>
<dbReference type="InterPro" id="IPR036264">
    <property type="entry name" value="Bact_exopeptidase_dim_dom"/>
</dbReference>